<protein>
    <submittedName>
        <fullName evidence="3">DNA-deoxyinosine glycosylase</fullName>
    </submittedName>
</protein>
<dbReference type="InterPro" id="IPR026353">
    <property type="entry name" value="Hypoxan-DNA_Glyclase"/>
</dbReference>
<dbReference type="CDD" id="cd10032">
    <property type="entry name" value="UDG-F6_HDG"/>
    <property type="match status" value="1"/>
</dbReference>
<dbReference type="EMBL" id="QICD01000011">
    <property type="protein sequence ID" value="RNL43938.1"/>
    <property type="molecule type" value="Genomic_DNA"/>
</dbReference>
<dbReference type="InterPro" id="IPR036895">
    <property type="entry name" value="Uracil-DNA_glycosylase-like_sf"/>
</dbReference>
<comment type="caution">
    <text evidence="3">The sequence shown here is derived from an EMBL/GenBank/DDBJ whole genome shotgun (WGS) entry which is preliminary data.</text>
</comment>
<dbReference type="InterPro" id="IPR005122">
    <property type="entry name" value="Uracil-DNA_glycosylase-like"/>
</dbReference>
<gene>
    <name evidence="3" type="ORF">DMP08_06810</name>
</gene>
<feature type="compositionally biased region" description="Polar residues" evidence="1">
    <location>
        <begin position="182"/>
        <end position="192"/>
    </location>
</feature>
<evidence type="ECO:0000313" key="3">
    <source>
        <dbReference type="EMBL" id="RNL43938.1"/>
    </source>
</evidence>
<dbReference type="OrthoDB" id="9799921at2"/>
<evidence type="ECO:0000256" key="1">
    <source>
        <dbReference type="SAM" id="MobiDB-lite"/>
    </source>
</evidence>
<accession>A0A3N0B9E5</accession>
<feature type="domain" description="Uracil-DNA glycosylase-like" evidence="2">
    <location>
        <begin position="12"/>
        <end position="163"/>
    </location>
</feature>
<dbReference type="AlphaFoldDB" id="A0A3N0B9E5"/>
<dbReference type="SUPFAM" id="SSF52141">
    <property type="entry name" value="Uracil-DNA glycosylase-like"/>
    <property type="match status" value="1"/>
</dbReference>
<evidence type="ECO:0000259" key="2">
    <source>
        <dbReference type="SMART" id="SM00986"/>
    </source>
</evidence>
<dbReference type="SMART" id="SM00986">
    <property type="entry name" value="UDG"/>
    <property type="match status" value="1"/>
</dbReference>
<feature type="region of interest" description="Disordered" evidence="1">
    <location>
        <begin position="169"/>
        <end position="192"/>
    </location>
</feature>
<keyword evidence="4" id="KW-1185">Reference proteome</keyword>
<dbReference type="Pfam" id="PF03167">
    <property type="entry name" value="UDG"/>
    <property type="match status" value="1"/>
</dbReference>
<proteinExistence type="predicted"/>
<dbReference type="SMART" id="SM00987">
    <property type="entry name" value="UreE_C"/>
    <property type="match status" value="1"/>
</dbReference>
<dbReference type="RefSeq" id="WP_123192190.1">
    <property type="nucleotide sequence ID" value="NZ_QICD01000011.1"/>
</dbReference>
<sequence>MSRVESVVHPIEPVFDESSRVLVLGTMPSPASRRAGFYYAHPQNRFWKVLAALFDEPEPRGTDARAQFALRHHIALWDVLASCAIEGASDASIANPIPNDLERIARIASISTVLTTGRKAEELFKRYARKMIPEANFVPLPSTSGANARMNLDVLISAYQPLLQAVSPGGSGIREKKPAVSISMQEGQSEEE</sequence>
<reference evidence="4" key="1">
    <citation type="submission" date="2018-05" db="EMBL/GenBank/DDBJ databases">
        <title>Genome Sequencing of selected type strains of the family Eggerthellaceae.</title>
        <authorList>
            <person name="Danylec N."/>
            <person name="Stoll D.A."/>
            <person name="Doetsch A."/>
            <person name="Huch M."/>
        </authorList>
    </citation>
    <scope>NUCLEOTIDE SEQUENCE [LARGE SCALE GENOMIC DNA]</scope>
    <source>
        <strain evidence="4">DSM 16106</strain>
    </source>
</reference>
<dbReference type="Gene3D" id="3.40.470.10">
    <property type="entry name" value="Uracil-DNA glycosylase-like domain"/>
    <property type="match status" value="1"/>
</dbReference>
<evidence type="ECO:0000313" key="4">
    <source>
        <dbReference type="Proteomes" id="UP000278632"/>
    </source>
</evidence>
<organism evidence="3 4">
    <name type="scientific">Paraeggerthella hongkongensis</name>
    <dbReference type="NCBI Taxonomy" id="230658"/>
    <lineage>
        <taxon>Bacteria</taxon>
        <taxon>Bacillati</taxon>
        <taxon>Actinomycetota</taxon>
        <taxon>Coriobacteriia</taxon>
        <taxon>Eggerthellales</taxon>
        <taxon>Eggerthellaceae</taxon>
        <taxon>Paraeggerthella</taxon>
    </lineage>
</organism>
<name>A0A3N0B9E5_9ACTN</name>
<dbReference type="NCBIfam" id="TIGR04274">
    <property type="entry name" value="hypoxanDNAglyco"/>
    <property type="match status" value="1"/>
</dbReference>
<dbReference type="Proteomes" id="UP000278632">
    <property type="component" value="Unassembled WGS sequence"/>
</dbReference>